<feature type="compositionally biased region" description="Polar residues" evidence="8">
    <location>
        <begin position="33"/>
        <end position="43"/>
    </location>
</feature>
<dbReference type="CDD" id="cd12148">
    <property type="entry name" value="fungal_TF_MHR"/>
    <property type="match status" value="1"/>
</dbReference>
<reference evidence="10 11" key="1">
    <citation type="journal article" date="2024" name="bioRxiv">
        <title>Comparative genomics of Cryptococcus and Kwoniella reveals pathogenesis evolution and contrasting karyotype dynamics via intercentromeric recombination or chromosome fusion.</title>
        <authorList>
            <person name="Coelho M.A."/>
            <person name="David-Palma M."/>
            <person name="Shea T."/>
            <person name="Bowers K."/>
            <person name="McGinley-Smith S."/>
            <person name="Mohammad A.W."/>
            <person name="Gnirke A."/>
            <person name="Yurkov A.M."/>
            <person name="Nowrousian M."/>
            <person name="Sun S."/>
            <person name="Cuomo C.A."/>
            <person name="Heitman J."/>
        </authorList>
    </citation>
    <scope>NUCLEOTIDE SEQUENCE [LARGE SCALE GENOMIC DNA]</scope>
    <source>
        <strain evidence="10 11">CBS 13917</strain>
    </source>
</reference>
<dbReference type="PROSITE" id="PS00463">
    <property type="entry name" value="ZN2_CY6_FUNGAL_1"/>
    <property type="match status" value="1"/>
</dbReference>
<dbReference type="AlphaFoldDB" id="A0AAW0Z0D5"/>
<keyword evidence="2" id="KW-0479">Metal-binding</keyword>
<feature type="compositionally biased region" description="Low complexity" evidence="8">
    <location>
        <begin position="323"/>
        <end position="338"/>
    </location>
</feature>
<gene>
    <name evidence="10" type="ORF">IAR55_002970</name>
</gene>
<dbReference type="InterPro" id="IPR001138">
    <property type="entry name" value="Zn2Cys6_DnaBD"/>
</dbReference>
<feature type="compositionally biased region" description="Polar residues" evidence="8">
    <location>
        <begin position="214"/>
        <end position="225"/>
    </location>
</feature>
<feature type="region of interest" description="Disordered" evidence="8">
    <location>
        <begin position="902"/>
        <end position="947"/>
    </location>
</feature>
<feature type="compositionally biased region" description="Polar residues" evidence="8">
    <location>
        <begin position="918"/>
        <end position="934"/>
    </location>
</feature>
<name>A0AAW0Z0D5_9TREE</name>
<feature type="region of interest" description="Disordered" evidence="8">
    <location>
        <begin position="751"/>
        <end position="790"/>
    </location>
</feature>
<keyword evidence="4" id="KW-0805">Transcription regulation</keyword>
<keyword evidence="11" id="KW-1185">Reference proteome</keyword>
<dbReference type="GO" id="GO:0006351">
    <property type="term" value="P:DNA-templated transcription"/>
    <property type="evidence" value="ECO:0007669"/>
    <property type="project" value="InterPro"/>
</dbReference>
<protein>
    <recommendedName>
        <fullName evidence="9">Zn(2)-C6 fungal-type domain-containing protein</fullName>
    </recommendedName>
</protein>
<dbReference type="PROSITE" id="PS50048">
    <property type="entry name" value="ZN2_CY6_FUNGAL_2"/>
    <property type="match status" value="1"/>
</dbReference>
<evidence type="ECO:0000256" key="5">
    <source>
        <dbReference type="ARBA" id="ARBA00023125"/>
    </source>
</evidence>
<dbReference type="GO" id="GO:0005634">
    <property type="term" value="C:nucleus"/>
    <property type="evidence" value="ECO:0007669"/>
    <property type="project" value="UniProtKB-SubCell"/>
</dbReference>
<dbReference type="GO" id="GO:0045944">
    <property type="term" value="P:positive regulation of transcription by RNA polymerase II"/>
    <property type="evidence" value="ECO:0007669"/>
    <property type="project" value="TreeGrafter"/>
</dbReference>
<dbReference type="InterPro" id="IPR036864">
    <property type="entry name" value="Zn2-C6_fun-type_DNA-bd_sf"/>
</dbReference>
<keyword evidence="3" id="KW-0862">Zinc</keyword>
<dbReference type="PANTHER" id="PTHR47782:SF1">
    <property type="entry name" value="PYRIMIDINE PATHWAY REGULATORY PROTEIN 1"/>
    <property type="match status" value="1"/>
</dbReference>
<dbReference type="GeneID" id="92180228"/>
<dbReference type="EMBL" id="JBCAWK010000005">
    <property type="protein sequence ID" value="KAK8858741.1"/>
    <property type="molecule type" value="Genomic_DNA"/>
</dbReference>
<feature type="domain" description="Zn(2)-C6 fungal-type" evidence="9">
    <location>
        <begin position="67"/>
        <end position="95"/>
    </location>
</feature>
<feature type="region of interest" description="Disordered" evidence="8">
    <location>
        <begin position="251"/>
        <end position="349"/>
    </location>
</feature>
<sequence>MKFPPERRASDASYAPYSVTSPRPFQAPPLPRQKSSSSKGNNPLPTPPLATADGNQPQYKVARAISSCTRCRSRKQKCDGKLPACSACERANVECIGFDAISKTNISRNYLHSLEQEVTSLRAQVAALTSSDPIGLAKQRIAANASDAVSSFRSDFPIDPALLGDETPLRSPYDSPGPPISVIAGGHQSAHHHQRRHSDYPFATGGSIGLDSPHSPTVGSSLSRPLGQTASLHATSLTRMVHDAALRTGHAANSGSALNPAGSNASGSDRGSTHGLDSPVGQMMDTGGEGNHTSPDNILTPRSANAIPIPANSAPTRRSTLNASPLATSTSPSVSSGGKSKRRTFAIPPLPPQPAVERLVAAFVDFVGVTGPIIHIPSLGKQLMKMREGTDVEEADVFVVMMVLALSTMASSRFVDPPNELRACSEAFHAEAMKHLDAVFEEQSYVGLQAILLLVWYSLLNPDKGSIWFLVGLATRTCVDLGYHNEHNVQVDQLDALELDMRRRLFWCTYKMDRLLSQSLGRPPSIPDGFINVPLPSPLHDVDIHPGHYGPLSGETCSYKAVFLHTIKLRQLQSEILFNTYGVHGSTGRTPSDEWAEDCFRRLKEWLTTSPEPRGTVSSEGYSISFHNSCLLLFRPSPGCPRPGRRALSTVLSSSGYIIRIYRRMQLNDRISWLWMTSHFSFMAGLSFLYAYFNLYSMGGGRDVPSIDDAMMDIDSCLAVLEYLAPRVPSASACHETMRNLSHAIFDQLSKLDPPETTNSASASPGRMLRGVPVSSSREEPLPNEAFPAPLPAVTLPYELSLLDNLFRNPMASHNKASEYTSNKGPKAKKEPTNGENGVGSFEPAPQGFPPGVFHTPSSTSTGHSHGHGFGGGHGSSSFGFTDPNTLMGTFGIATQMGMAASTSPGATGGGNPPVFNGDSSHSMFNATTTSTTNGDSHGGPGGGTGMGGGVHSMLNDLGASTAMPGSAANGEGEGNGNGFDIFSFLMDEEGGLGGSNYALDVPADFSLWS</sequence>
<evidence type="ECO:0000256" key="2">
    <source>
        <dbReference type="ARBA" id="ARBA00022723"/>
    </source>
</evidence>
<feature type="compositionally biased region" description="Gly residues" evidence="8">
    <location>
        <begin position="937"/>
        <end position="947"/>
    </location>
</feature>
<dbReference type="CDD" id="cd00067">
    <property type="entry name" value="GAL4"/>
    <property type="match status" value="1"/>
</dbReference>
<dbReference type="Proteomes" id="UP001388673">
    <property type="component" value="Unassembled WGS sequence"/>
</dbReference>
<dbReference type="RefSeq" id="XP_066803582.1">
    <property type="nucleotide sequence ID" value="XM_066946081.1"/>
</dbReference>
<keyword evidence="6" id="KW-0804">Transcription</keyword>
<feature type="region of interest" description="Disordered" evidence="8">
    <location>
        <begin position="1"/>
        <end position="56"/>
    </location>
</feature>
<dbReference type="GO" id="GO:0000981">
    <property type="term" value="F:DNA-binding transcription factor activity, RNA polymerase II-specific"/>
    <property type="evidence" value="ECO:0007669"/>
    <property type="project" value="InterPro"/>
</dbReference>
<feature type="compositionally biased region" description="Polar residues" evidence="8">
    <location>
        <begin position="251"/>
        <end position="270"/>
    </location>
</feature>
<feature type="compositionally biased region" description="Low complexity" evidence="8">
    <location>
        <begin position="854"/>
        <end position="864"/>
    </location>
</feature>
<dbReference type="InterPro" id="IPR052202">
    <property type="entry name" value="Yeast_MetPath_Reg"/>
</dbReference>
<dbReference type="Pfam" id="PF04082">
    <property type="entry name" value="Fungal_trans"/>
    <property type="match status" value="1"/>
</dbReference>
<evidence type="ECO:0000313" key="11">
    <source>
        <dbReference type="Proteomes" id="UP001388673"/>
    </source>
</evidence>
<accession>A0AAW0Z0D5</accession>
<evidence type="ECO:0000256" key="6">
    <source>
        <dbReference type="ARBA" id="ARBA00023163"/>
    </source>
</evidence>
<dbReference type="SMART" id="SM00906">
    <property type="entry name" value="Fungal_trans"/>
    <property type="match status" value="1"/>
</dbReference>
<evidence type="ECO:0000256" key="7">
    <source>
        <dbReference type="ARBA" id="ARBA00023242"/>
    </source>
</evidence>
<comment type="caution">
    <text evidence="10">The sequence shown here is derived from an EMBL/GenBank/DDBJ whole genome shotgun (WGS) entry which is preliminary data.</text>
</comment>
<keyword evidence="5" id="KW-0238">DNA-binding</keyword>
<feature type="compositionally biased region" description="Basic and acidic residues" evidence="8">
    <location>
        <begin position="1"/>
        <end position="10"/>
    </location>
</feature>
<dbReference type="Pfam" id="PF00172">
    <property type="entry name" value="Zn_clus"/>
    <property type="match status" value="1"/>
</dbReference>
<organism evidence="10 11">
    <name type="scientific">Kwoniella newhampshirensis</name>
    <dbReference type="NCBI Taxonomy" id="1651941"/>
    <lineage>
        <taxon>Eukaryota</taxon>
        <taxon>Fungi</taxon>
        <taxon>Dikarya</taxon>
        <taxon>Basidiomycota</taxon>
        <taxon>Agaricomycotina</taxon>
        <taxon>Tremellomycetes</taxon>
        <taxon>Tremellales</taxon>
        <taxon>Cryptococcaceae</taxon>
        <taxon>Kwoniella</taxon>
    </lineage>
</organism>
<dbReference type="SMART" id="SM00066">
    <property type="entry name" value="GAL4"/>
    <property type="match status" value="1"/>
</dbReference>
<dbReference type="KEGG" id="kne:92180228"/>
<dbReference type="PANTHER" id="PTHR47782">
    <property type="entry name" value="ZN(II)2CYS6 TRANSCRIPTION FACTOR (EUROFUNG)-RELATED"/>
    <property type="match status" value="1"/>
</dbReference>
<evidence type="ECO:0000256" key="1">
    <source>
        <dbReference type="ARBA" id="ARBA00004123"/>
    </source>
</evidence>
<feature type="region of interest" description="Disordered" evidence="8">
    <location>
        <begin position="816"/>
        <end position="877"/>
    </location>
</feature>
<keyword evidence="7" id="KW-0539">Nucleus</keyword>
<dbReference type="InterPro" id="IPR007219">
    <property type="entry name" value="XnlR_reg_dom"/>
</dbReference>
<evidence type="ECO:0000259" key="9">
    <source>
        <dbReference type="PROSITE" id="PS50048"/>
    </source>
</evidence>
<feature type="compositionally biased region" description="Polar residues" evidence="8">
    <location>
        <begin position="291"/>
        <end position="302"/>
    </location>
</feature>
<feature type="region of interest" description="Disordered" evidence="8">
    <location>
        <begin position="165"/>
        <end position="225"/>
    </location>
</feature>
<evidence type="ECO:0000256" key="3">
    <source>
        <dbReference type="ARBA" id="ARBA00022833"/>
    </source>
</evidence>
<dbReference type="GO" id="GO:0043565">
    <property type="term" value="F:sequence-specific DNA binding"/>
    <property type="evidence" value="ECO:0007669"/>
    <property type="project" value="TreeGrafter"/>
</dbReference>
<feature type="compositionally biased region" description="Low complexity" evidence="8">
    <location>
        <begin position="303"/>
        <end position="315"/>
    </location>
</feature>
<evidence type="ECO:0000256" key="4">
    <source>
        <dbReference type="ARBA" id="ARBA00023015"/>
    </source>
</evidence>
<proteinExistence type="predicted"/>
<evidence type="ECO:0000313" key="10">
    <source>
        <dbReference type="EMBL" id="KAK8858741.1"/>
    </source>
</evidence>
<dbReference type="Gene3D" id="4.10.240.10">
    <property type="entry name" value="Zn(2)-C6 fungal-type DNA-binding domain"/>
    <property type="match status" value="1"/>
</dbReference>
<evidence type="ECO:0000256" key="8">
    <source>
        <dbReference type="SAM" id="MobiDB-lite"/>
    </source>
</evidence>
<dbReference type="SUPFAM" id="SSF57701">
    <property type="entry name" value="Zn2/Cys6 DNA-binding domain"/>
    <property type="match status" value="1"/>
</dbReference>
<comment type="subcellular location">
    <subcellularLocation>
        <location evidence="1">Nucleus</location>
    </subcellularLocation>
</comment>
<dbReference type="GO" id="GO:0008270">
    <property type="term" value="F:zinc ion binding"/>
    <property type="evidence" value="ECO:0007669"/>
    <property type="project" value="InterPro"/>
</dbReference>